<evidence type="ECO:0000313" key="3">
    <source>
        <dbReference type="EMBL" id="MCP9291355.1"/>
    </source>
</evidence>
<sequence length="443" mass="50237">MKQLITLIGILFVSSSLTHAQANCKQTPPDGLSPLAAYSLFYSNYKNGDYEFALKYGKWMACAQPEKLDGNPQFKLETQYNRLVTIYEEIARGKEDPGVRSAHLDTALTLLNESLELFGTNQESRFDIIFKRGRFYQQNYDYIEDGLQKAYADYAKLFEINPERAINMGDGYYLRQALGNLVDRDNKEQAQALIDIVKPFVDGEKLEYVEEQQQKLLGSPEEQIAYFTPIIKDNPDDLAAWKALEGAYEETENRQKRKEALVKINQLEPSYDSALQLAELAKGNANYTEAAKYFNEALGRASSDEDKVQLYLDLADVNINLEKLSAAKGHVQNALKIEPKNGNAYIKMATIYGAAITKCTSDRKLEAQDRVVYWLVVDYLNRAKKEDPSVAATVNRQLPNYEAVTPTTEDKFFTLNLENGQEIKVDGSLMPCYSWINETTTVR</sequence>
<evidence type="ECO:0000256" key="2">
    <source>
        <dbReference type="SAM" id="SignalP"/>
    </source>
</evidence>
<dbReference type="SUPFAM" id="SSF48452">
    <property type="entry name" value="TPR-like"/>
    <property type="match status" value="1"/>
</dbReference>
<reference evidence="3" key="1">
    <citation type="submission" date="2022-06" db="EMBL/GenBank/DDBJ databases">
        <title>Gracilimonas sp. CAU 1638 isolated from sea sediment.</title>
        <authorList>
            <person name="Kim W."/>
        </authorList>
    </citation>
    <scope>NUCLEOTIDE SEQUENCE</scope>
    <source>
        <strain evidence="3">CAU 1638</strain>
    </source>
</reference>
<feature type="chain" id="PRO_5040940388" description="Tetratricopeptide repeat-containing protein" evidence="2">
    <location>
        <begin position="23"/>
        <end position="443"/>
    </location>
</feature>
<organism evidence="3 4">
    <name type="scientific">Gracilimonas sediminicola</name>
    <dbReference type="NCBI Taxonomy" id="2952158"/>
    <lineage>
        <taxon>Bacteria</taxon>
        <taxon>Pseudomonadati</taxon>
        <taxon>Balneolota</taxon>
        <taxon>Balneolia</taxon>
        <taxon>Balneolales</taxon>
        <taxon>Balneolaceae</taxon>
        <taxon>Gracilimonas</taxon>
    </lineage>
</organism>
<comment type="caution">
    <text evidence="3">The sequence shown here is derived from an EMBL/GenBank/DDBJ whole genome shotgun (WGS) entry which is preliminary data.</text>
</comment>
<keyword evidence="4" id="KW-1185">Reference proteome</keyword>
<evidence type="ECO:0008006" key="5">
    <source>
        <dbReference type="Google" id="ProtNLM"/>
    </source>
</evidence>
<name>A0A9X2RDM4_9BACT</name>
<keyword evidence="1" id="KW-0802">TPR repeat</keyword>
<dbReference type="InterPro" id="IPR019734">
    <property type="entry name" value="TPR_rpt"/>
</dbReference>
<protein>
    <recommendedName>
        <fullName evidence="5">Tetratricopeptide repeat-containing protein</fullName>
    </recommendedName>
</protein>
<dbReference type="InterPro" id="IPR011990">
    <property type="entry name" value="TPR-like_helical_dom_sf"/>
</dbReference>
<gene>
    <name evidence="3" type="ORF">NM125_07145</name>
</gene>
<proteinExistence type="predicted"/>
<evidence type="ECO:0000256" key="1">
    <source>
        <dbReference type="PROSITE-ProRule" id="PRU00339"/>
    </source>
</evidence>
<dbReference type="EMBL" id="JANDBC010000001">
    <property type="protein sequence ID" value="MCP9291355.1"/>
    <property type="molecule type" value="Genomic_DNA"/>
</dbReference>
<accession>A0A9X2RDM4</accession>
<dbReference type="PROSITE" id="PS50005">
    <property type="entry name" value="TPR"/>
    <property type="match status" value="1"/>
</dbReference>
<dbReference type="Gene3D" id="1.25.40.10">
    <property type="entry name" value="Tetratricopeptide repeat domain"/>
    <property type="match status" value="2"/>
</dbReference>
<keyword evidence="2" id="KW-0732">Signal</keyword>
<feature type="signal peptide" evidence="2">
    <location>
        <begin position="1"/>
        <end position="22"/>
    </location>
</feature>
<dbReference type="AlphaFoldDB" id="A0A9X2RDM4"/>
<dbReference type="Proteomes" id="UP001139125">
    <property type="component" value="Unassembled WGS sequence"/>
</dbReference>
<feature type="repeat" description="TPR" evidence="1">
    <location>
        <begin position="308"/>
        <end position="341"/>
    </location>
</feature>
<dbReference type="RefSeq" id="WP_255134222.1">
    <property type="nucleotide sequence ID" value="NZ_JANDBC010000001.1"/>
</dbReference>
<dbReference type="SMART" id="SM00028">
    <property type="entry name" value="TPR"/>
    <property type="match status" value="2"/>
</dbReference>
<evidence type="ECO:0000313" key="4">
    <source>
        <dbReference type="Proteomes" id="UP001139125"/>
    </source>
</evidence>